<evidence type="ECO:0000259" key="12">
    <source>
        <dbReference type="Pfam" id="PF02709"/>
    </source>
</evidence>
<keyword evidence="9" id="KW-0472">Membrane</keyword>
<sequence>MSPFLQLILFRFSVLVGSLVFSLLCYSSPTAPWEIFPQLPSAQYNSGNVEDVTPRSPKERKSLARETLSLKAQLLAQEKRILESLKVAELNRLNLFERSTFNWISSHRVIDVLNAENDFTRLKKSSCHAAKPYCPKVPPRLKKASEVMDFVVRKKRDFLKNGVSLGNTSHEGIWSPTTCTSLHSVALVIPYRGRINQLTLLLEYLPTVLKRQQINYSIFVVEQEGNDSFNKGIIMNAGFLTALQTPAHGVTYHCLIFHDVDLLPEDDRNMYTCPPRPRHLSVAVDEFAYELPYHELAGGVFAIRTEHFLKVNGYSNLYWGWGAEDDDMGLRVEEVFGSIQRPPSQVGRYFSVPHAKKRPSPRTIRRELVKTASTRYRVDGLTSVKYKLKRIETKPQYTHVLIDVGRVPHR</sequence>
<keyword evidence="4 11" id="KW-0328">Glycosyltransferase</keyword>
<evidence type="ECO:0000256" key="10">
    <source>
        <dbReference type="ARBA" id="ARBA00023180"/>
    </source>
</evidence>
<evidence type="ECO:0000256" key="8">
    <source>
        <dbReference type="ARBA" id="ARBA00022989"/>
    </source>
</evidence>
<evidence type="ECO:0000256" key="2">
    <source>
        <dbReference type="ARBA" id="ARBA00004922"/>
    </source>
</evidence>
<dbReference type="Pfam" id="PF13733">
    <property type="entry name" value="Glyco_transf_7N"/>
    <property type="match status" value="1"/>
</dbReference>
<keyword evidence="11" id="KW-0479">Metal-binding</keyword>
<comment type="function">
    <text evidence="11">Catalyzes the transfer of galactose onto proteins or lipids.</text>
</comment>
<feature type="domain" description="Galactosyltransferase C-terminal" evidence="12">
    <location>
        <begin position="278"/>
        <end position="354"/>
    </location>
</feature>
<reference evidence="14 15" key="1">
    <citation type="submission" date="2023-09" db="EMBL/GenBank/DDBJ databases">
        <title>Nesidiocoris tenuis whole genome shotgun sequence.</title>
        <authorList>
            <person name="Shibata T."/>
            <person name="Shimoda M."/>
            <person name="Kobayashi T."/>
            <person name="Uehara T."/>
        </authorList>
    </citation>
    <scope>NUCLEOTIDE SEQUENCE [LARGE SCALE GENOMIC DNA]</scope>
    <source>
        <strain evidence="14 15">Japan</strain>
    </source>
</reference>
<evidence type="ECO:0000256" key="9">
    <source>
        <dbReference type="ARBA" id="ARBA00023136"/>
    </source>
</evidence>
<dbReference type="InterPro" id="IPR027995">
    <property type="entry name" value="Galactosyl_T_N"/>
</dbReference>
<feature type="domain" description="Galactosyltransferase N-terminal" evidence="13">
    <location>
        <begin position="134"/>
        <end position="274"/>
    </location>
</feature>
<protein>
    <recommendedName>
        <fullName evidence="11">Beta-1,4-N-acetylgalactosaminyltransferase</fullName>
        <ecNumber evidence="11">2.4.1.-</ecNumber>
    </recommendedName>
    <alternativeName>
        <fullName evidence="11">Beta-4-GalNAcT</fullName>
    </alternativeName>
</protein>
<name>A0ABN7A5N9_9HEMI</name>
<dbReference type="InterPro" id="IPR027791">
    <property type="entry name" value="Galactosyl_T_C"/>
</dbReference>
<proteinExistence type="inferred from homology"/>
<dbReference type="EMBL" id="AP028909">
    <property type="protein sequence ID" value="BES87522.1"/>
    <property type="molecule type" value="Genomic_DNA"/>
</dbReference>
<dbReference type="Gene3D" id="3.90.550.10">
    <property type="entry name" value="Spore Coat Polysaccharide Biosynthesis Protein SpsA, Chain A"/>
    <property type="match status" value="1"/>
</dbReference>
<accession>A0ABN7A5N9</accession>
<evidence type="ECO:0000256" key="11">
    <source>
        <dbReference type="RuleBase" id="RU368121"/>
    </source>
</evidence>
<keyword evidence="8" id="KW-1133">Transmembrane helix</keyword>
<dbReference type="InterPro" id="IPR029044">
    <property type="entry name" value="Nucleotide-diphossugar_trans"/>
</dbReference>
<keyword evidence="5 11" id="KW-0808">Transferase</keyword>
<keyword evidence="7 11" id="KW-0735">Signal-anchor</keyword>
<keyword evidence="10 11" id="KW-0325">Glycoprotein</keyword>
<gene>
    <name evidence="14" type="ORF">NTJ_00327</name>
</gene>
<dbReference type="SUPFAM" id="SSF53448">
    <property type="entry name" value="Nucleotide-diphospho-sugar transferases"/>
    <property type="match status" value="1"/>
</dbReference>
<comment type="pathway">
    <text evidence="2 11">Protein modification; protein glycosylation.</text>
</comment>
<evidence type="ECO:0000259" key="13">
    <source>
        <dbReference type="Pfam" id="PF13733"/>
    </source>
</evidence>
<evidence type="ECO:0000256" key="1">
    <source>
        <dbReference type="ARBA" id="ARBA00004606"/>
    </source>
</evidence>
<comment type="subcellular location">
    <subcellularLocation>
        <location evidence="1 11">Membrane</location>
        <topology evidence="1 11">Single-pass type II membrane protein</topology>
    </subcellularLocation>
</comment>
<comment type="similarity">
    <text evidence="3 11">Belongs to the glycosyltransferase 7 family.</text>
</comment>
<evidence type="ECO:0000256" key="3">
    <source>
        <dbReference type="ARBA" id="ARBA00005735"/>
    </source>
</evidence>
<evidence type="ECO:0000256" key="7">
    <source>
        <dbReference type="ARBA" id="ARBA00022968"/>
    </source>
</evidence>
<organism evidence="14 15">
    <name type="scientific">Nesidiocoris tenuis</name>
    <dbReference type="NCBI Taxonomy" id="355587"/>
    <lineage>
        <taxon>Eukaryota</taxon>
        <taxon>Metazoa</taxon>
        <taxon>Ecdysozoa</taxon>
        <taxon>Arthropoda</taxon>
        <taxon>Hexapoda</taxon>
        <taxon>Insecta</taxon>
        <taxon>Pterygota</taxon>
        <taxon>Neoptera</taxon>
        <taxon>Paraneoptera</taxon>
        <taxon>Hemiptera</taxon>
        <taxon>Heteroptera</taxon>
        <taxon>Panheteroptera</taxon>
        <taxon>Cimicomorpha</taxon>
        <taxon>Miridae</taxon>
        <taxon>Dicyphina</taxon>
        <taxon>Nesidiocoris</taxon>
    </lineage>
</organism>
<dbReference type="PANTHER" id="PTHR19300:SF57">
    <property type="entry name" value="BETA-1,4-N-ACETYLGALACTOSAMINYLTRANSFERASE"/>
    <property type="match status" value="1"/>
</dbReference>
<dbReference type="InterPro" id="IPR003859">
    <property type="entry name" value="Galactosyl_T"/>
</dbReference>
<dbReference type="PRINTS" id="PR02050">
    <property type="entry name" value="B14GALTRFASE"/>
</dbReference>
<dbReference type="Proteomes" id="UP001307889">
    <property type="component" value="Chromosome 1"/>
</dbReference>
<evidence type="ECO:0000313" key="14">
    <source>
        <dbReference type="EMBL" id="BES87522.1"/>
    </source>
</evidence>
<keyword evidence="15" id="KW-1185">Reference proteome</keyword>
<comment type="cofactor">
    <cofactor evidence="11">
        <name>Mn(2+)</name>
        <dbReference type="ChEBI" id="CHEBI:29035"/>
    </cofactor>
</comment>
<dbReference type="EC" id="2.4.1.-" evidence="11"/>
<keyword evidence="11" id="KW-0464">Manganese</keyword>
<keyword evidence="6" id="KW-0812">Transmembrane</keyword>
<dbReference type="Pfam" id="PF02709">
    <property type="entry name" value="Glyco_transf_7C"/>
    <property type="match status" value="1"/>
</dbReference>
<evidence type="ECO:0000256" key="4">
    <source>
        <dbReference type="ARBA" id="ARBA00022676"/>
    </source>
</evidence>
<evidence type="ECO:0000256" key="5">
    <source>
        <dbReference type="ARBA" id="ARBA00022679"/>
    </source>
</evidence>
<evidence type="ECO:0000256" key="6">
    <source>
        <dbReference type="ARBA" id="ARBA00022692"/>
    </source>
</evidence>
<dbReference type="PANTHER" id="PTHR19300">
    <property type="entry name" value="BETA-1,4-GALACTOSYLTRANSFERASE"/>
    <property type="match status" value="1"/>
</dbReference>
<evidence type="ECO:0000313" key="15">
    <source>
        <dbReference type="Proteomes" id="UP001307889"/>
    </source>
</evidence>